<evidence type="ECO:0000256" key="8">
    <source>
        <dbReference type="ARBA" id="ARBA00023136"/>
    </source>
</evidence>
<feature type="domain" description="Trichome birefringence-like C-terminal" evidence="12">
    <location>
        <begin position="392"/>
        <end position="491"/>
    </location>
</feature>
<evidence type="ECO:0000256" key="9">
    <source>
        <dbReference type="ARBA" id="ARBA00023157"/>
    </source>
</evidence>
<reference evidence="14" key="2">
    <citation type="submission" date="2015-06" db="UniProtKB">
        <authorList>
            <consortium name="EnsemblPlants"/>
        </authorList>
    </citation>
    <scope>IDENTIFICATION</scope>
</reference>
<dbReference type="PANTHER" id="PTHR32285">
    <property type="entry name" value="PROTEIN TRICHOME BIREFRINGENCE-LIKE 9-RELATED"/>
    <property type="match status" value="1"/>
</dbReference>
<feature type="chain" id="PRO_5002371905" evidence="11">
    <location>
        <begin position="20"/>
        <end position="503"/>
    </location>
</feature>
<keyword evidence="3" id="KW-0808">Transferase</keyword>
<evidence type="ECO:0000259" key="12">
    <source>
        <dbReference type="Pfam" id="PF13839"/>
    </source>
</evidence>
<organism evidence="14 15">
    <name type="scientific">Oryza rufipogon</name>
    <name type="common">Brownbeard rice</name>
    <name type="synonym">Asian wild rice</name>
    <dbReference type="NCBI Taxonomy" id="4529"/>
    <lineage>
        <taxon>Eukaryota</taxon>
        <taxon>Viridiplantae</taxon>
        <taxon>Streptophyta</taxon>
        <taxon>Embryophyta</taxon>
        <taxon>Tracheophyta</taxon>
        <taxon>Spermatophyta</taxon>
        <taxon>Magnoliopsida</taxon>
        <taxon>Liliopsida</taxon>
        <taxon>Poales</taxon>
        <taxon>Poaceae</taxon>
        <taxon>BOP clade</taxon>
        <taxon>Oryzoideae</taxon>
        <taxon>Oryzeae</taxon>
        <taxon>Oryzinae</taxon>
        <taxon>Oryza</taxon>
    </lineage>
</organism>
<dbReference type="GO" id="GO:1990538">
    <property type="term" value="F:xylan O-acetyltransferase activity"/>
    <property type="evidence" value="ECO:0007669"/>
    <property type="project" value="UniProtKB-ARBA"/>
</dbReference>
<comment type="subcellular location">
    <subcellularLocation>
        <location evidence="1">Golgi apparatus membrane</location>
        <topology evidence="1">Single-pass type II membrane protein</topology>
    </subcellularLocation>
</comment>
<feature type="signal peptide" evidence="11">
    <location>
        <begin position="1"/>
        <end position="19"/>
    </location>
</feature>
<keyword evidence="15" id="KW-1185">Reference proteome</keyword>
<evidence type="ECO:0000256" key="5">
    <source>
        <dbReference type="ARBA" id="ARBA00022968"/>
    </source>
</evidence>
<evidence type="ECO:0000256" key="2">
    <source>
        <dbReference type="ARBA" id="ARBA00007727"/>
    </source>
</evidence>
<dbReference type="Gramene" id="ORUFI10G05710.1">
    <property type="protein sequence ID" value="ORUFI10G05710.1"/>
    <property type="gene ID" value="ORUFI10G05710"/>
</dbReference>
<reference evidence="15" key="1">
    <citation type="submission" date="2013-06" db="EMBL/GenBank/DDBJ databases">
        <authorList>
            <person name="Zhao Q."/>
        </authorList>
    </citation>
    <scope>NUCLEOTIDE SEQUENCE</scope>
    <source>
        <strain evidence="15">cv. W1943</strain>
    </source>
</reference>
<evidence type="ECO:0000256" key="6">
    <source>
        <dbReference type="ARBA" id="ARBA00022989"/>
    </source>
</evidence>
<evidence type="ECO:0000313" key="15">
    <source>
        <dbReference type="Proteomes" id="UP000008022"/>
    </source>
</evidence>
<dbReference type="Proteomes" id="UP000008022">
    <property type="component" value="Unassembled WGS sequence"/>
</dbReference>
<feature type="domain" description="Trichome birefringence-like N-terminal" evidence="13">
    <location>
        <begin position="54"/>
        <end position="106"/>
    </location>
</feature>
<dbReference type="PANTHER" id="PTHR32285:SF53">
    <property type="entry name" value="PROTEIN TRICHOME BIREFRINGENCE-LIKE 9"/>
    <property type="match status" value="1"/>
</dbReference>
<keyword evidence="5" id="KW-0735">Signal-anchor</keyword>
<dbReference type="eggNOG" id="ENOG502QSSZ">
    <property type="taxonomic scope" value="Eukaryota"/>
</dbReference>
<dbReference type="InterPro" id="IPR025846">
    <property type="entry name" value="TBL_N"/>
</dbReference>
<feature type="domain" description="Trichome birefringence-like C-terminal" evidence="12">
    <location>
        <begin position="162"/>
        <end position="322"/>
    </location>
</feature>
<dbReference type="OMA" id="MNIKEAF"/>
<evidence type="ECO:0000256" key="7">
    <source>
        <dbReference type="ARBA" id="ARBA00023034"/>
    </source>
</evidence>
<keyword evidence="8" id="KW-0472">Membrane</keyword>
<comment type="similarity">
    <text evidence="2">Belongs to the PC-esterase family. TBL subfamily.</text>
</comment>
<dbReference type="STRING" id="4529.A0A0E0QXE8"/>
<name>A0A0E0QXE8_ORYRU</name>
<evidence type="ECO:0000313" key="14">
    <source>
        <dbReference type="EnsemblPlants" id="ORUFI10G05710.1"/>
    </source>
</evidence>
<keyword evidence="11" id="KW-0732">Signal</keyword>
<proteinExistence type="inferred from homology"/>
<keyword evidence="10" id="KW-0325">Glycoprotein</keyword>
<dbReference type="Pfam" id="PF13839">
    <property type="entry name" value="PC-Esterase"/>
    <property type="match status" value="2"/>
</dbReference>
<dbReference type="InterPro" id="IPR026057">
    <property type="entry name" value="TBL_C"/>
</dbReference>
<evidence type="ECO:0000256" key="11">
    <source>
        <dbReference type="SAM" id="SignalP"/>
    </source>
</evidence>
<dbReference type="AlphaFoldDB" id="A0A0E0QXE8"/>
<protein>
    <submittedName>
        <fullName evidence="14">Uncharacterized protein</fullName>
    </submittedName>
</protein>
<keyword evidence="6" id="KW-1133">Transmembrane helix</keyword>
<dbReference type="InterPro" id="IPR029962">
    <property type="entry name" value="TBL"/>
</dbReference>
<evidence type="ECO:0000256" key="1">
    <source>
        <dbReference type="ARBA" id="ARBA00004323"/>
    </source>
</evidence>
<sequence length="503" mass="56932">MHSGYALLSSVLLVLLALSIITLVPRMPSPQSFFRSPPPRLINSRVPHPSDASDCIFSDGKWVRDAAAVTAYREDCPFLDPGFQCISNGRSNSSFRYWRWQPHGCQLPKGNYFMVGDRLNMSMDIKEAFRWSLETVKDWEISSTRVPNSYFFFRSYSPSHYRFNATDMLERSRNGRIVFAGDSIGRNQWESMVCMLAASVPAGKSRIYEQSGKPISRHKGYLAMVFAEYNLSVEYYRAPMLVMIDRFPASSGAVRGAVRLDLLPRHANRWAGADVLVFNTGHWWNEHKTIKSGNYFMVGDRLNMSMDIKEAFRWSLETVKDWEIRVILLLIIEAELAKTEEEKCASASSASEYEKTSQSSTGSVAFHGAADAGGDGHKLSKLSLNAKTCQGNGTWNTGGSCADHRDPVTSSDQFDEEYSWINAMISNAIDGIRSHGRRKAHFLNITYMTELRRDGHPSRNREPRTPQDAPEDCSHWCLPGVPDTWNEVLYAHLMSMGYDIRIH</sequence>
<evidence type="ECO:0000256" key="10">
    <source>
        <dbReference type="ARBA" id="ARBA00023180"/>
    </source>
</evidence>
<accession>A0A0E0QXE8</accession>
<keyword evidence="4" id="KW-0812">Transmembrane</keyword>
<keyword evidence="7" id="KW-0333">Golgi apparatus</keyword>
<dbReference type="EnsemblPlants" id="ORUFI10G05710.1">
    <property type="protein sequence ID" value="ORUFI10G05710.1"/>
    <property type="gene ID" value="ORUFI10G05710"/>
</dbReference>
<evidence type="ECO:0000256" key="3">
    <source>
        <dbReference type="ARBA" id="ARBA00022679"/>
    </source>
</evidence>
<evidence type="ECO:0000256" key="4">
    <source>
        <dbReference type="ARBA" id="ARBA00022692"/>
    </source>
</evidence>
<evidence type="ECO:0000259" key="13">
    <source>
        <dbReference type="Pfam" id="PF14416"/>
    </source>
</evidence>
<keyword evidence="9" id="KW-1015">Disulfide bond</keyword>
<dbReference type="GO" id="GO:0000139">
    <property type="term" value="C:Golgi membrane"/>
    <property type="evidence" value="ECO:0007669"/>
    <property type="project" value="UniProtKB-SubCell"/>
</dbReference>
<dbReference type="Pfam" id="PF14416">
    <property type="entry name" value="PMR5N"/>
    <property type="match status" value="1"/>
</dbReference>